<sequence length="178" mass="20953">MIPRAINRIAPEQRFFSSTLRSVILVAFERYINNNAPSHTTARAKQQALRQIDKLLRQTPGLSVVTREFLFDDINTKKKFRVTEKETNALRAENVVFLSSNHSRRHPINALIWQEVYKVTINNADAKRMRDELTLTDGNKTDHPIYWQSRIAYHEQSIREDIQRKGNGFFKWRRESAK</sequence>
<reference evidence="1 2" key="1">
    <citation type="submission" date="2017-09" db="EMBL/GenBank/DDBJ databases">
        <title>Depth-based differentiation of microbial function through sediment-hosted aquifers and enrichment of novel symbionts in the deep terrestrial subsurface.</title>
        <authorList>
            <person name="Probst A.J."/>
            <person name="Ladd B."/>
            <person name="Jarett J.K."/>
            <person name="Geller-Mcgrath D.E."/>
            <person name="Sieber C.M."/>
            <person name="Emerson J.B."/>
            <person name="Anantharaman K."/>
            <person name="Thomas B.C."/>
            <person name="Malmstrom R."/>
            <person name="Stieglmeier M."/>
            <person name="Klingl A."/>
            <person name="Woyke T."/>
            <person name="Ryan C.M."/>
            <person name="Banfield J.F."/>
        </authorList>
    </citation>
    <scope>NUCLEOTIDE SEQUENCE [LARGE SCALE GENOMIC DNA]</scope>
    <source>
        <strain evidence="1">CG08_land_8_20_14_0_20_45_16</strain>
    </source>
</reference>
<accession>A0A2H0XVQ6</accession>
<proteinExistence type="predicted"/>
<dbReference type="Proteomes" id="UP000231343">
    <property type="component" value="Unassembled WGS sequence"/>
</dbReference>
<organism evidence="1 2">
    <name type="scientific">Candidatus Saganbacteria bacterium CG08_land_8_20_14_0_20_45_16</name>
    <dbReference type="NCBI Taxonomy" id="2014293"/>
    <lineage>
        <taxon>Bacteria</taxon>
        <taxon>Bacillati</taxon>
        <taxon>Saganbacteria</taxon>
    </lineage>
</organism>
<gene>
    <name evidence="1" type="ORF">COT42_06245</name>
</gene>
<comment type="caution">
    <text evidence="1">The sequence shown here is derived from an EMBL/GenBank/DDBJ whole genome shotgun (WGS) entry which is preliminary data.</text>
</comment>
<protein>
    <submittedName>
        <fullName evidence="1">Uncharacterized protein</fullName>
    </submittedName>
</protein>
<name>A0A2H0XVQ6_UNCSA</name>
<evidence type="ECO:0000313" key="1">
    <source>
        <dbReference type="EMBL" id="PIS29027.1"/>
    </source>
</evidence>
<evidence type="ECO:0000313" key="2">
    <source>
        <dbReference type="Proteomes" id="UP000231343"/>
    </source>
</evidence>
<feature type="non-terminal residue" evidence="1">
    <location>
        <position position="178"/>
    </location>
</feature>
<dbReference type="EMBL" id="PEYM01000104">
    <property type="protein sequence ID" value="PIS29027.1"/>
    <property type="molecule type" value="Genomic_DNA"/>
</dbReference>
<dbReference type="AlphaFoldDB" id="A0A2H0XVQ6"/>